<keyword evidence="2" id="KW-1185">Reference proteome</keyword>
<protein>
    <submittedName>
        <fullName evidence="1">Uncharacterized protein</fullName>
    </submittedName>
</protein>
<gene>
    <name evidence="1" type="ORF">LX77_01782</name>
</gene>
<comment type="caution">
    <text evidence="1">The sequence shown here is derived from an EMBL/GenBank/DDBJ whole genome shotgun (WGS) entry which is preliminary data.</text>
</comment>
<organism evidence="1 2">
    <name type="scientific">Gelidibacter algens</name>
    <dbReference type="NCBI Taxonomy" id="49280"/>
    <lineage>
        <taxon>Bacteria</taxon>
        <taxon>Pseudomonadati</taxon>
        <taxon>Bacteroidota</taxon>
        <taxon>Flavobacteriia</taxon>
        <taxon>Flavobacteriales</taxon>
        <taxon>Flavobacteriaceae</taxon>
        <taxon>Gelidibacter</taxon>
    </lineage>
</organism>
<reference evidence="1 2" key="1">
    <citation type="submission" date="2018-06" db="EMBL/GenBank/DDBJ databases">
        <title>Genomic Encyclopedia of Archaeal and Bacterial Type Strains, Phase II (KMG-II): from individual species to whole genera.</title>
        <authorList>
            <person name="Goeker M."/>
        </authorList>
    </citation>
    <scope>NUCLEOTIDE SEQUENCE [LARGE SCALE GENOMIC DNA]</scope>
    <source>
        <strain evidence="1 2">DSM 12408</strain>
    </source>
</reference>
<sequence>MKQKLLLISVTKDKTIDFHALNQLRNFDNLDFKCLKFDTFFTALSKEPSEASNFALFISKSNIGYDSVFFLKIKCTRAMTIDKESPSSETPFQL</sequence>
<proteinExistence type="predicted"/>
<name>A0A327S6Y4_9FLAO</name>
<dbReference type="AlphaFoldDB" id="A0A327S6Y4"/>
<dbReference type="Proteomes" id="UP000248987">
    <property type="component" value="Unassembled WGS sequence"/>
</dbReference>
<dbReference type="EMBL" id="QLLQ01000005">
    <property type="protein sequence ID" value="RAJ24786.1"/>
    <property type="molecule type" value="Genomic_DNA"/>
</dbReference>
<accession>A0A327S6Y4</accession>
<evidence type="ECO:0000313" key="2">
    <source>
        <dbReference type="Proteomes" id="UP000248987"/>
    </source>
</evidence>
<evidence type="ECO:0000313" key="1">
    <source>
        <dbReference type="EMBL" id="RAJ24786.1"/>
    </source>
</evidence>